<keyword evidence="1" id="KW-0472">Membrane</keyword>
<dbReference type="InterPro" id="IPR035309">
    <property type="entry name" value="PSME4"/>
</dbReference>
<evidence type="ECO:0000256" key="1">
    <source>
        <dbReference type="SAM" id="Phobius"/>
    </source>
</evidence>
<feature type="domain" description="Proteasome activator Blm10 middle HEAT repeats region" evidence="2">
    <location>
        <begin position="219"/>
        <end position="497"/>
    </location>
</feature>
<dbReference type="PANTHER" id="PTHR32170:SF3">
    <property type="entry name" value="PROTEASOME ACTIVATOR COMPLEX SUBUNIT 4"/>
    <property type="match status" value="1"/>
</dbReference>
<gene>
    <name evidence="3" type="ORF">FKW44_013541</name>
</gene>
<dbReference type="Proteomes" id="UP000595437">
    <property type="component" value="Chromosome 9"/>
</dbReference>
<keyword evidence="1" id="KW-0812">Transmembrane</keyword>
<evidence type="ECO:0000313" key="3">
    <source>
        <dbReference type="EMBL" id="QQP39730.1"/>
    </source>
</evidence>
<reference evidence="4" key="1">
    <citation type="submission" date="2021-01" db="EMBL/GenBank/DDBJ databases">
        <title>Caligus Genome Assembly.</title>
        <authorList>
            <person name="Gallardo-Escarate C."/>
        </authorList>
    </citation>
    <scope>NUCLEOTIDE SEQUENCE [LARGE SCALE GENOMIC DNA]</scope>
</reference>
<dbReference type="PANTHER" id="PTHR32170">
    <property type="entry name" value="PROTEASOME ACTIVATOR COMPLEX SUBUNIT 4"/>
    <property type="match status" value="1"/>
</dbReference>
<dbReference type="GO" id="GO:0005829">
    <property type="term" value="C:cytosol"/>
    <property type="evidence" value="ECO:0007669"/>
    <property type="project" value="TreeGrafter"/>
</dbReference>
<name>A0A7T8JZR9_CALRO</name>
<keyword evidence="4" id="KW-1185">Reference proteome</keyword>
<organism evidence="3 4">
    <name type="scientific">Caligus rogercresseyi</name>
    <name type="common">Sea louse</name>
    <dbReference type="NCBI Taxonomy" id="217165"/>
    <lineage>
        <taxon>Eukaryota</taxon>
        <taxon>Metazoa</taxon>
        <taxon>Ecdysozoa</taxon>
        <taxon>Arthropoda</taxon>
        <taxon>Crustacea</taxon>
        <taxon>Multicrustacea</taxon>
        <taxon>Hexanauplia</taxon>
        <taxon>Copepoda</taxon>
        <taxon>Siphonostomatoida</taxon>
        <taxon>Caligidae</taxon>
        <taxon>Caligus</taxon>
    </lineage>
</organism>
<keyword evidence="1" id="KW-1133">Transmembrane helix</keyword>
<dbReference type="GO" id="GO:0016504">
    <property type="term" value="F:peptidase activator activity"/>
    <property type="evidence" value="ECO:0007669"/>
    <property type="project" value="InterPro"/>
</dbReference>
<sequence length="499" mass="57264">TSFHYQSLSSSQVSLISISLTFALLLVGSRRLTLPWKPLFDLYYFWEHSDAASRNLIPSQSGFKSSLLSVIKYSRSFFSWSLHRNPGQRPLSHYPNDSPMTNVMTFFNLFLPTSSDVGPPESTYALWMEEFFGFWTAYGNSPAWEIEFFQLLSRLAHHNVGRIDWSPWTRDIFTKIMNALNLPVTYGGSGLRFQFGLSDATLPVDRIHSGRRESHHELLERLLCAIESYYYPANTNSASEILHSFISLLCSYFVERIHIERYNSKWESKTPSDKRIVDAEIDAFVDMLLPTERRSILNHLATLRPHKILPMILSRFRMSVETLTEPQRFHACINALMAVTRPLVENYPLEVIQILTSLLPGIDVNDIWKCTDIFILMSDILEMIWIIDFSGSAKELREKTPPEGMEVDQVENGDHGGNLAEMCLQSSVFEDFAINFVDKCLRLVENSSREETRSENDAMDESYNDEEIVADAAITDTFQKIMARCSSSIFDTAFNKLKK</sequence>
<dbReference type="GO" id="GO:0005634">
    <property type="term" value="C:nucleus"/>
    <property type="evidence" value="ECO:0007669"/>
    <property type="project" value="TreeGrafter"/>
</dbReference>
<proteinExistence type="predicted"/>
<feature type="transmembrane region" description="Helical" evidence="1">
    <location>
        <begin position="12"/>
        <end position="29"/>
    </location>
</feature>
<feature type="non-terminal residue" evidence="3">
    <location>
        <position position="1"/>
    </location>
</feature>
<dbReference type="OrthoDB" id="17907at2759"/>
<dbReference type="GO" id="GO:0070628">
    <property type="term" value="F:proteasome binding"/>
    <property type="evidence" value="ECO:0007669"/>
    <property type="project" value="InterPro"/>
</dbReference>
<evidence type="ECO:0000313" key="4">
    <source>
        <dbReference type="Proteomes" id="UP000595437"/>
    </source>
</evidence>
<dbReference type="EMBL" id="CP045898">
    <property type="protein sequence ID" value="QQP39730.1"/>
    <property type="molecule type" value="Genomic_DNA"/>
</dbReference>
<dbReference type="InterPro" id="IPR032430">
    <property type="entry name" value="Blm10_mid"/>
</dbReference>
<dbReference type="Pfam" id="PF16507">
    <property type="entry name" value="HEAT_PSME4_mid"/>
    <property type="match status" value="1"/>
</dbReference>
<accession>A0A7T8JZR9</accession>
<protein>
    <recommendedName>
        <fullName evidence="2">Proteasome activator Blm10 middle HEAT repeats region domain-containing protein</fullName>
    </recommendedName>
</protein>
<evidence type="ECO:0000259" key="2">
    <source>
        <dbReference type="Pfam" id="PF16507"/>
    </source>
</evidence>
<dbReference type="GO" id="GO:0010499">
    <property type="term" value="P:proteasomal ubiquitin-independent protein catabolic process"/>
    <property type="evidence" value="ECO:0007669"/>
    <property type="project" value="TreeGrafter"/>
</dbReference>
<dbReference type="AlphaFoldDB" id="A0A7T8JZR9"/>